<keyword evidence="1" id="KW-0812">Transmembrane</keyword>
<dbReference type="Pfam" id="PF14378">
    <property type="entry name" value="PAP2_3"/>
    <property type="match status" value="1"/>
</dbReference>
<dbReference type="Gene3D" id="1.20.144.10">
    <property type="entry name" value="Phosphatidic acid phosphatase type 2/haloperoxidase"/>
    <property type="match status" value="1"/>
</dbReference>
<evidence type="ECO:0000313" key="3">
    <source>
        <dbReference type="EMBL" id="MCE5171718.1"/>
    </source>
</evidence>
<feature type="domain" description="Inositolphosphotransferase Aur1/Ipt1" evidence="2">
    <location>
        <begin position="82"/>
        <end position="253"/>
    </location>
</feature>
<comment type="caution">
    <text evidence="3">The sequence shown here is derived from an EMBL/GenBank/DDBJ whole genome shotgun (WGS) entry which is preliminary data.</text>
</comment>
<gene>
    <name evidence="3" type="ORF">LQV63_20790</name>
</gene>
<feature type="transmembrane region" description="Helical" evidence="1">
    <location>
        <begin position="46"/>
        <end position="63"/>
    </location>
</feature>
<protein>
    <submittedName>
        <fullName evidence="3">Phosphatase PAP2 family protein</fullName>
    </submittedName>
</protein>
<evidence type="ECO:0000256" key="1">
    <source>
        <dbReference type="SAM" id="Phobius"/>
    </source>
</evidence>
<dbReference type="SUPFAM" id="SSF48317">
    <property type="entry name" value="Acid phosphatase/Vanadium-dependent haloperoxidase"/>
    <property type="match status" value="1"/>
</dbReference>
<dbReference type="InterPro" id="IPR026841">
    <property type="entry name" value="Aur1/Ipt1"/>
</dbReference>
<name>A0ABS8YII9_9BACL</name>
<feature type="transmembrane region" description="Helical" evidence="1">
    <location>
        <begin position="6"/>
        <end position="25"/>
    </location>
</feature>
<keyword evidence="1" id="KW-0472">Membrane</keyword>
<dbReference type="Proteomes" id="UP001199916">
    <property type="component" value="Unassembled WGS sequence"/>
</dbReference>
<reference evidence="3 4" key="1">
    <citation type="submission" date="2021-11" db="EMBL/GenBank/DDBJ databases">
        <title>Draft genome sequence of Paenibacillus profundus YoMME, a new Gram-positive bacteria with exoelectrogenic properties.</title>
        <authorList>
            <person name="Hubenova Y."/>
            <person name="Hubenova E."/>
            <person name="Manasiev Y."/>
            <person name="Peykov S."/>
            <person name="Mitov M."/>
        </authorList>
    </citation>
    <scope>NUCLEOTIDE SEQUENCE [LARGE SCALE GENOMIC DNA]</scope>
    <source>
        <strain evidence="3 4">YoMME</strain>
    </source>
</reference>
<keyword evidence="1" id="KW-1133">Transmembrane helix</keyword>
<feature type="transmembrane region" description="Helical" evidence="1">
    <location>
        <begin position="135"/>
        <end position="154"/>
    </location>
</feature>
<sequence length="287" mass="32658">MVLFHSMQSVTLWTVAVVILLIWFGSRRQPLAVVSAFVKALWTSRSFLFALIALILILMVNGWELTIESWLNINWDFTANIHRLEGQFVYSVQQIFNHPLITQVVSFFYIVVFQALIVGSLAIYTANGNMRMAHAVCYAIMINYIVAIPFYLFFPVNEVWSYPPAGVKFRMLDVFPSFEESYRSLSGLDNCFPSLHTSISVTVALLASQSRNRRWSIFTAISAIIIVFSIFYLGIHWLTDMVAGTMLAVFAAWMGMKLAGVQMSWGTMLPTRQKPYAKSYPNSKELL</sequence>
<feature type="transmembrane region" description="Helical" evidence="1">
    <location>
        <begin position="100"/>
        <end position="123"/>
    </location>
</feature>
<dbReference type="EMBL" id="JAJNBZ010000020">
    <property type="protein sequence ID" value="MCE5171718.1"/>
    <property type="molecule type" value="Genomic_DNA"/>
</dbReference>
<accession>A0ABS8YII9</accession>
<dbReference type="InterPro" id="IPR036938">
    <property type="entry name" value="PAP2/HPO_sf"/>
</dbReference>
<evidence type="ECO:0000313" key="4">
    <source>
        <dbReference type="Proteomes" id="UP001199916"/>
    </source>
</evidence>
<dbReference type="CDD" id="cd03386">
    <property type="entry name" value="PAP2_Aur1_like"/>
    <property type="match status" value="1"/>
</dbReference>
<organism evidence="3 4">
    <name type="scientific">Paenibacillus profundus</name>
    <dbReference type="NCBI Taxonomy" id="1173085"/>
    <lineage>
        <taxon>Bacteria</taxon>
        <taxon>Bacillati</taxon>
        <taxon>Bacillota</taxon>
        <taxon>Bacilli</taxon>
        <taxon>Bacillales</taxon>
        <taxon>Paenibacillaceae</taxon>
        <taxon>Paenibacillus</taxon>
    </lineage>
</organism>
<dbReference type="RefSeq" id="WP_233698108.1">
    <property type="nucleotide sequence ID" value="NZ_JAJNBZ010000020.1"/>
</dbReference>
<keyword evidence="4" id="KW-1185">Reference proteome</keyword>
<proteinExistence type="predicted"/>
<evidence type="ECO:0000259" key="2">
    <source>
        <dbReference type="Pfam" id="PF14378"/>
    </source>
</evidence>
<feature type="transmembrane region" description="Helical" evidence="1">
    <location>
        <begin position="215"/>
        <end position="235"/>
    </location>
</feature>
<feature type="transmembrane region" description="Helical" evidence="1">
    <location>
        <begin position="192"/>
        <end position="208"/>
    </location>
</feature>
<feature type="transmembrane region" description="Helical" evidence="1">
    <location>
        <begin position="241"/>
        <end position="259"/>
    </location>
</feature>